<dbReference type="AlphaFoldDB" id="A0A2T1HLH4"/>
<comment type="caution">
    <text evidence="10">The sequence shown here is derived from an EMBL/GenBank/DDBJ whole genome shotgun (WGS) entry which is preliminary data.</text>
</comment>
<evidence type="ECO:0000256" key="8">
    <source>
        <dbReference type="SAM" id="SignalP"/>
    </source>
</evidence>
<dbReference type="GO" id="GO:0016491">
    <property type="term" value="F:oxidoreductase activity"/>
    <property type="evidence" value="ECO:0007669"/>
    <property type="project" value="UniProtKB-KW"/>
</dbReference>
<keyword evidence="3 8" id="KW-0732">Signal</keyword>
<name>A0A2T1HLH4_9HYPH</name>
<dbReference type="Gene3D" id="3.40.30.10">
    <property type="entry name" value="Glutaredoxin"/>
    <property type="match status" value="1"/>
</dbReference>
<evidence type="ECO:0000256" key="3">
    <source>
        <dbReference type="ARBA" id="ARBA00022729"/>
    </source>
</evidence>
<keyword evidence="4" id="KW-0560">Oxidoreductase</keyword>
<keyword evidence="5" id="KW-1015">Disulfide bond</keyword>
<evidence type="ECO:0000256" key="5">
    <source>
        <dbReference type="ARBA" id="ARBA00023157"/>
    </source>
</evidence>
<protein>
    <submittedName>
        <fullName evidence="10">Disulfide bond formation protein DsbA</fullName>
    </submittedName>
</protein>
<comment type="similarity">
    <text evidence="2">Belongs to the thioredoxin family. DsbA subfamily.</text>
</comment>
<organism evidence="10 11">
    <name type="scientific">Alsobacter soli</name>
    <dbReference type="NCBI Taxonomy" id="2109933"/>
    <lineage>
        <taxon>Bacteria</taxon>
        <taxon>Pseudomonadati</taxon>
        <taxon>Pseudomonadota</taxon>
        <taxon>Alphaproteobacteria</taxon>
        <taxon>Hyphomicrobiales</taxon>
        <taxon>Alsobacteraceae</taxon>
        <taxon>Alsobacter</taxon>
    </lineage>
</organism>
<dbReference type="Proteomes" id="UP000239772">
    <property type="component" value="Unassembled WGS sequence"/>
</dbReference>
<dbReference type="PANTHER" id="PTHR13887">
    <property type="entry name" value="GLUTATHIONE S-TRANSFERASE KAPPA"/>
    <property type="match status" value="1"/>
</dbReference>
<keyword evidence="7" id="KW-0175">Coiled coil</keyword>
<evidence type="ECO:0000256" key="1">
    <source>
        <dbReference type="ARBA" id="ARBA00003565"/>
    </source>
</evidence>
<evidence type="ECO:0000256" key="6">
    <source>
        <dbReference type="ARBA" id="ARBA00023284"/>
    </source>
</evidence>
<dbReference type="PANTHER" id="PTHR13887:SF14">
    <property type="entry name" value="DISULFIDE BOND FORMATION PROTEIN D"/>
    <property type="match status" value="1"/>
</dbReference>
<feature type="domain" description="Thioredoxin" evidence="9">
    <location>
        <begin position="8"/>
        <end position="205"/>
    </location>
</feature>
<proteinExistence type="inferred from homology"/>
<dbReference type="EMBL" id="PVZS01000055">
    <property type="protein sequence ID" value="PSC02492.1"/>
    <property type="molecule type" value="Genomic_DNA"/>
</dbReference>
<comment type="function">
    <text evidence="1">May be required for disulfide bond formation in some proteins.</text>
</comment>
<evidence type="ECO:0000256" key="7">
    <source>
        <dbReference type="SAM" id="Coils"/>
    </source>
</evidence>
<dbReference type="InterPro" id="IPR012336">
    <property type="entry name" value="Thioredoxin-like_fold"/>
</dbReference>
<feature type="chain" id="PRO_5015417993" evidence="8">
    <location>
        <begin position="25"/>
        <end position="212"/>
    </location>
</feature>
<dbReference type="Pfam" id="PF13462">
    <property type="entry name" value="Thioredoxin_4"/>
    <property type="match status" value="1"/>
</dbReference>
<evidence type="ECO:0000256" key="4">
    <source>
        <dbReference type="ARBA" id="ARBA00023002"/>
    </source>
</evidence>
<dbReference type="RefSeq" id="WP_106340713.1">
    <property type="nucleotide sequence ID" value="NZ_PVZS01000055.1"/>
</dbReference>
<dbReference type="CDD" id="cd03023">
    <property type="entry name" value="DsbA_Com1_like"/>
    <property type="match status" value="1"/>
</dbReference>
<evidence type="ECO:0000313" key="10">
    <source>
        <dbReference type="EMBL" id="PSC02492.1"/>
    </source>
</evidence>
<reference evidence="11" key="1">
    <citation type="submission" date="2018-03" db="EMBL/GenBank/DDBJ databases">
        <authorList>
            <person name="Sun L."/>
            <person name="Liu H."/>
            <person name="Chen W."/>
            <person name="Huang K."/>
            <person name="Liu W."/>
            <person name="Gao X."/>
        </authorList>
    </citation>
    <scope>NUCLEOTIDE SEQUENCE [LARGE SCALE GENOMIC DNA]</scope>
    <source>
        <strain evidence="11">SH9</strain>
    </source>
</reference>
<dbReference type="InterPro" id="IPR036249">
    <property type="entry name" value="Thioredoxin-like_sf"/>
</dbReference>
<gene>
    <name evidence="10" type="ORF">SLNSH_23795</name>
</gene>
<accession>A0A2T1HLH4</accession>
<sequence length="212" mass="22552">MLKAVISALALAATLTFSVERASAQSGPPVAVVDDHAIYHDPDAPELGNPKGDVTIVEFFDYQCPYCRKLHPDLMRLVQEDGRIRLVLKDWPILSPFSKVAAKVALAAKYQGKHAAAHAALMAIPGRLDQQKIDAAAASAELDAARLNADAQAHKDEIEALLARTNQIAESIDLTGTPALIIGPFLAPGGMSYDNLKKAVAQARATQAKPKG</sequence>
<evidence type="ECO:0000259" key="9">
    <source>
        <dbReference type="PROSITE" id="PS51352"/>
    </source>
</evidence>
<keyword evidence="6" id="KW-0676">Redox-active center</keyword>
<keyword evidence="11" id="KW-1185">Reference proteome</keyword>
<dbReference type="InterPro" id="IPR013766">
    <property type="entry name" value="Thioredoxin_domain"/>
</dbReference>
<feature type="coiled-coil region" evidence="7">
    <location>
        <begin position="128"/>
        <end position="164"/>
    </location>
</feature>
<evidence type="ECO:0000313" key="11">
    <source>
        <dbReference type="Proteomes" id="UP000239772"/>
    </source>
</evidence>
<dbReference type="OrthoDB" id="9780147at2"/>
<dbReference type="PROSITE" id="PS51352">
    <property type="entry name" value="THIOREDOXIN_2"/>
    <property type="match status" value="1"/>
</dbReference>
<evidence type="ECO:0000256" key="2">
    <source>
        <dbReference type="ARBA" id="ARBA00005791"/>
    </source>
</evidence>
<dbReference type="SUPFAM" id="SSF52833">
    <property type="entry name" value="Thioredoxin-like"/>
    <property type="match status" value="1"/>
</dbReference>
<feature type="signal peptide" evidence="8">
    <location>
        <begin position="1"/>
        <end position="24"/>
    </location>
</feature>